<feature type="compositionally biased region" description="Low complexity" evidence="1">
    <location>
        <begin position="39"/>
        <end position="80"/>
    </location>
</feature>
<feature type="chain" id="PRO_5004373116" evidence="2">
    <location>
        <begin position="32"/>
        <end position="506"/>
    </location>
</feature>
<dbReference type="PANTHER" id="PTHR38165:SF1">
    <property type="entry name" value="GLUCANASE B"/>
    <property type="match status" value="1"/>
</dbReference>
<feature type="signal peptide" evidence="2">
    <location>
        <begin position="1"/>
        <end position="31"/>
    </location>
</feature>
<evidence type="ECO:0000313" key="4">
    <source>
        <dbReference type="EMBL" id="BAN26537.1"/>
    </source>
</evidence>
<feature type="domain" description="GH64" evidence="3">
    <location>
        <begin position="76"/>
        <end position="503"/>
    </location>
</feature>
<dbReference type="AlphaFoldDB" id="R4X3N3"/>
<dbReference type="InterPro" id="IPR042517">
    <property type="entry name" value="Glyco_hydro_64_N_2"/>
</dbReference>
<keyword evidence="5" id="KW-1185">Reference proteome</keyword>
<dbReference type="InterPro" id="IPR037176">
    <property type="entry name" value="Osmotin/thaumatin-like_sf"/>
</dbReference>
<dbReference type="Gene3D" id="3.30.920.50">
    <property type="entry name" value="Beta-1,3-glucanase, C-terminal domain"/>
    <property type="match status" value="1"/>
</dbReference>
<dbReference type="PROSITE" id="PS52006">
    <property type="entry name" value="GH64"/>
    <property type="match status" value="1"/>
</dbReference>
<feature type="region of interest" description="Disordered" evidence="1">
    <location>
        <begin position="35"/>
        <end position="80"/>
    </location>
</feature>
<accession>R4X3N3</accession>
<gene>
    <name evidence="4" type="ORF">BRPE64_CCDS04540</name>
</gene>
<dbReference type="EMBL" id="AP013060">
    <property type="protein sequence ID" value="BAN26537.1"/>
    <property type="molecule type" value="Genomic_DNA"/>
</dbReference>
<dbReference type="KEGG" id="buo:BRPE64_CCDS04540"/>
<organism evidence="4 5">
    <name type="scientific">Caballeronia insecticola</name>
    <dbReference type="NCBI Taxonomy" id="758793"/>
    <lineage>
        <taxon>Bacteria</taxon>
        <taxon>Pseudomonadati</taxon>
        <taxon>Pseudomonadota</taxon>
        <taxon>Betaproteobacteria</taxon>
        <taxon>Burkholderiales</taxon>
        <taxon>Burkholderiaceae</taxon>
        <taxon>Caballeronia</taxon>
    </lineage>
</organism>
<evidence type="ECO:0000256" key="1">
    <source>
        <dbReference type="SAM" id="MobiDB-lite"/>
    </source>
</evidence>
<sequence length="506" mass="51597">MTNSTKDPKMTTTSISRRTFLLGMGASGLLAACGGGSGSNAAPASSSASSGSASSNPASSNPPASSPPQTGGTTSSAKTPLTLDLTQTDLPAGTAVYAYVIGEVSLASGNTQYWIDSTGTPHVMSAADNTIPAKTFPGSSALPGSEAAALAETYPNAWADYSIPLTVGSSFALDLSKLNATTIPGLGTGTAAFSGRIYVSVGVPKLPFTALGSSQYTAPVTVGGPGSLTLFDWIEFSFDSNGNFNGNTTQVDQFGFPLLLNGTPGGTLQGQYNVSRPAIIDAVSNLPAAFYMPQTVAAPSAFPAGLAVNGNVTLRALSPKSISAQAQYSGSLLTYFDQTIENWYRTWTTTPLSVTDLSTGTYTGLVQPGVGLTFYSGSSASGTAAFTVGGPGTPGISSYDVWQCANALATGSDAAKNVQKMLAAAFNRGVMANTLADATCSNDAASFYQIAGSNTLVANPWAQLFHRLSTNSLAYAFPYDDVCNQNPSIGLTATQSVTIALGKFFS</sequence>
<dbReference type="HOGENOM" id="CLU_559823_0_0_4"/>
<keyword evidence="2" id="KW-0732">Signal</keyword>
<dbReference type="STRING" id="758793.BRPE64_CCDS04540"/>
<proteinExistence type="predicted"/>
<evidence type="ECO:0000259" key="3">
    <source>
        <dbReference type="PROSITE" id="PS52006"/>
    </source>
</evidence>
<dbReference type="PANTHER" id="PTHR38165">
    <property type="match status" value="1"/>
</dbReference>
<reference evidence="4 5" key="2">
    <citation type="journal article" date="2018" name="Int. J. Syst. Evol. Microbiol.">
        <title>Burkholderia insecticola sp. nov., a gut symbiotic bacterium of the bean bug Riptortus pedestris.</title>
        <authorList>
            <person name="Takeshita K."/>
            <person name="Tamaki H."/>
            <person name="Ohbayashi T."/>
            <person name="Meng X.-Y."/>
            <person name="Sone T."/>
            <person name="Mitani Y."/>
            <person name="Peeters C."/>
            <person name="Kikuchi Y."/>
            <person name="Vandamme P."/>
        </authorList>
    </citation>
    <scope>NUCLEOTIDE SEQUENCE [LARGE SCALE GENOMIC DNA]</scope>
    <source>
        <strain evidence="4">RPE64</strain>
    </source>
</reference>
<name>R4X3N3_9BURK</name>
<dbReference type="PROSITE" id="PS51318">
    <property type="entry name" value="TAT"/>
    <property type="match status" value="1"/>
</dbReference>
<dbReference type="Proteomes" id="UP000013966">
    <property type="component" value="Chromosome 3"/>
</dbReference>
<evidence type="ECO:0000256" key="2">
    <source>
        <dbReference type="SAM" id="SignalP"/>
    </source>
</evidence>
<dbReference type="InterPro" id="IPR006311">
    <property type="entry name" value="TAT_signal"/>
</dbReference>
<dbReference type="Pfam" id="PF16483">
    <property type="entry name" value="Glyco_hydro_64"/>
    <property type="match status" value="1"/>
</dbReference>
<dbReference type="PROSITE" id="PS51257">
    <property type="entry name" value="PROKAR_LIPOPROTEIN"/>
    <property type="match status" value="1"/>
</dbReference>
<dbReference type="Gene3D" id="2.60.110.10">
    <property type="entry name" value="Thaumatin"/>
    <property type="match status" value="1"/>
</dbReference>
<dbReference type="PATRIC" id="fig|758793.3.peg.4770"/>
<evidence type="ECO:0000313" key="5">
    <source>
        <dbReference type="Proteomes" id="UP000013966"/>
    </source>
</evidence>
<dbReference type="InterPro" id="IPR032477">
    <property type="entry name" value="Glyco_hydro_64"/>
</dbReference>
<dbReference type="InterPro" id="IPR037398">
    <property type="entry name" value="Glyco_hydro_64_fam"/>
</dbReference>
<reference evidence="4 5" key="1">
    <citation type="journal article" date="2013" name="Genome Announc.">
        <title>Complete Genome Sequence of Burkholderia sp. Strain RPE64, Bacterial Symbiont of the Bean Bug Riptortus pedestris.</title>
        <authorList>
            <person name="Shibata T.F."/>
            <person name="Maeda T."/>
            <person name="Nikoh N."/>
            <person name="Yamaguchi K."/>
            <person name="Oshima K."/>
            <person name="Hattori M."/>
            <person name="Nishiyama T."/>
            <person name="Hasebe M."/>
            <person name="Fukatsu T."/>
            <person name="Kikuchi Y."/>
            <person name="Shigenobu S."/>
        </authorList>
    </citation>
    <scope>NUCLEOTIDE SEQUENCE [LARGE SCALE GENOMIC DNA]</scope>
</reference>
<protein>
    <submittedName>
        <fullName evidence="4">Tat pathway signal sequence domain protein</fullName>
    </submittedName>
</protein>